<accession>A0A1L8QWQ6</accession>
<dbReference type="PROSITE" id="PS51093">
    <property type="entry name" value="PTS_EIIA_TYPE_1"/>
    <property type="match status" value="1"/>
</dbReference>
<comment type="caution">
    <text evidence="9">The sequence shown here is derived from an EMBL/GenBank/DDBJ whole genome shotgun (WGS) entry which is preliminary data.</text>
</comment>
<dbReference type="Proteomes" id="UP000182149">
    <property type="component" value="Unassembled WGS sequence"/>
</dbReference>
<evidence type="ECO:0000256" key="2">
    <source>
        <dbReference type="ARBA" id="ARBA00004651"/>
    </source>
</evidence>
<organism evidence="9 10">
    <name type="scientific">Enterococcus aquimarinus</name>
    <dbReference type="NCBI Taxonomy" id="328396"/>
    <lineage>
        <taxon>Bacteria</taxon>
        <taxon>Bacillati</taxon>
        <taxon>Bacillota</taxon>
        <taxon>Bacilli</taxon>
        <taxon>Lactobacillales</taxon>
        <taxon>Enterococcaceae</taxon>
        <taxon>Enterococcus</taxon>
    </lineage>
</organism>
<keyword evidence="4" id="KW-0762">Sugar transport</keyword>
<dbReference type="PANTHER" id="PTHR45008">
    <property type="entry name" value="PTS SYSTEM GLUCOSE-SPECIFIC EIIA COMPONENT"/>
    <property type="match status" value="1"/>
</dbReference>
<dbReference type="PROSITE" id="PS00371">
    <property type="entry name" value="PTS_EIIA_TYPE_1_HIS"/>
    <property type="match status" value="1"/>
</dbReference>
<dbReference type="FunFam" id="2.70.70.10:FF:000001">
    <property type="entry name" value="PTS system glucose-specific IIA component"/>
    <property type="match status" value="1"/>
</dbReference>
<dbReference type="InterPro" id="IPR050890">
    <property type="entry name" value="PTS_EIIA_component"/>
</dbReference>
<dbReference type="GO" id="GO:0016301">
    <property type="term" value="F:kinase activity"/>
    <property type="evidence" value="ECO:0007669"/>
    <property type="project" value="UniProtKB-KW"/>
</dbReference>
<evidence type="ECO:0000256" key="4">
    <source>
        <dbReference type="ARBA" id="ARBA00022597"/>
    </source>
</evidence>
<evidence type="ECO:0000256" key="1">
    <source>
        <dbReference type="ARBA" id="ARBA00004496"/>
    </source>
</evidence>
<evidence type="ECO:0000256" key="7">
    <source>
        <dbReference type="ARBA" id="ARBA00022777"/>
    </source>
</evidence>
<evidence type="ECO:0000256" key="6">
    <source>
        <dbReference type="ARBA" id="ARBA00022683"/>
    </source>
</evidence>
<protein>
    <submittedName>
        <fullName evidence="9">PTS system glucose subfamily IIA subunit</fullName>
    </submittedName>
</protein>
<proteinExistence type="predicted"/>
<keyword evidence="7" id="KW-0418">Kinase</keyword>
<dbReference type="Gene3D" id="2.70.70.10">
    <property type="entry name" value="Glucose Permease (Domain IIA)"/>
    <property type="match status" value="1"/>
</dbReference>
<dbReference type="AlphaFoldDB" id="A0A1L8QWQ6"/>
<dbReference type="SUPFAM" id="SSF51261">
    <property type="entry name" value="Duplicated hybrid motif"/>
    <property type="match status" value="1"/>
</dbReference>
<keyword evidence="6" id="KW-0598">Phosphotransferase system</keyword>
<dbReference type="NCBIfam" id="TIGR00830">
    <property type="entry name" value="PTBA"/>
    <property type="match status" value="1"/>
</dbReference>
<evidence type="ECO:0000313" key="10">
    <source>
        <dbReference type="Proteomes" id="UP000182149"/>
    </source>
</evidence>
<feature type="domain" description="PTS EIIA type-1" evidence="8">
    <location>
        <begin position="28"/>
        <end position="132"/>
    </location>
</feature>
<dbReference type="STRING" id="328396.RU93_GL001180"/>
<keyword evidence="3" id="KW-0813">Transport</keyword>
<evidence type="ECO:0000256" key="5">
    <source>
        <dbReference type="ARBA" id="ARBA00022679"/>
    </source>
</evidence>
<evidence type="ECO:0000256" key="3">
    <source>
        <dbReference type="ARBA" id="ARBA00022448"/>
    </source>
</evidence>
<reference evidence="9 10" key="1">
    <citation type="submission" date="2014-12" db="EMBL/GenBank/DDBJ databases">
        <title>Draft genome sequences of 29 type strains of Enterococci.</title>
        <authorList>
            <person name="Zhong Z."/>
            <person name="Sun Z."/>
            <person name="Liu W."/>
            <person name="Zhang W."/>
            <person name="Zhang H."/>
        </authorList>
    </citation>
    <scope>NUCLEOTIDE SEQUENCE [LARGE SCALE GENOMIC DNA]</scope>
    <source>
        <strain evidence="9 10">DSM 17690</strain>
    </source>
</reference>
<dbReference type="GO" id="GO:0009401">
    <property type="term" value="P:phosphoenolpyruvate-dependent sugar phosphotransferase system"/>
    <property type="evidence" value="ECO:0007669"/>
    <property type="project" value="UniProtKB-KW"/>
</dbReference>
<dbReference type="GO" id="GO:0005737">
    <property type="term" value="C:cytoplasm"/>
    <property type="evidence" value="ECO:0007669"/>
    <property type="project" value="UniProtKB-SubCell"/>
</dbReference>
<comment type="subcellular location">
    <subcellularLocation>
        <location evidence="2">Cell membrane</location>
        <topology evidence="2">Multi-pass membrane protein</topology>
    </subcellularLocation>
    <subcellularLocation>
        <location evidence="1">Cytoplasm</location>
    </subcellularLocation>
</comment>
<dbReference type="PANTHER" id="PTHR45008:SF1">
    <property type="entry name" value="PTS SYSTEM GLUCOSE-SPECIFIC EIIA COMPONENT"/>
    <property type="match status" value="1"/>
</dbReference>
<sequence length="156" mass="17199">MILFGLKRKETYVAFMAGKVLPLEMVKDPVFSKKIMGDGFAIEPTNGEVVAPCDGEIVTVFPTGHAYGLREKNGREILIHLGIDTVELKGKGFKPFVTEGQKVKAGDRLAEMDLELVKEAGKFTTSMLLFTTGEQVEVLKENQVVEINEKAVIQVK</sequence>
<evidence type="ECO:0000313" key="9">
    <source>
        <dbReference type="EMBL" id="OJG11947.1"/>
    </source>
</evidence>
<keyword evidence="5" id="KW-0808">Transferase</keyword>
<dbReference type="InterPro" id="IPR001127">
    <property type="entry name" value="PTS_EIIA_1_perm"/>
</dbReference>
<dbReference type="Pfam" id="PF00358">
    <property type="entry name" value="PTS_EIIA_1"/>
    <property type="match status" value="1"/>
</dbReference>
<keyword evidence="10" id="KW-1185">Reference proteome</keyword>
<dbReference type="InterPro" id="IPR011055">
    <property type="entry name" value="Dup_hybrid_motif"/>
</dbReference>
<evidence type="ECO:0000259" key="8">
    <source>
        <dbReference type="PROSITE" id="PS51093"/>
    </source>
</evidence>
<dbReference type="GO" id="GO:0005886">
    <property type="term" value="C:plasma membrane"/>
    <property type="evidence" value="ECO:0007669"/>
    <property type="project" value="UniProtKB-SubCell"/>
</dbReference>
<gene>
    <name evidence="9" type="ORF">RU93_GL001180</name>
</gene>
<name>A0A1L8QWQ6_9ENTE</name>
<dbReference type="EMBL" id="JXKD01000002">
    <property type="protein sequence ID" value="OJG11947.1"/>
    <property type="molecule type" value="Genomic_DNA"/>
</dbReference>